<feature type="transmembrane region" description="Helical" evidence="2">
    <location>
        <begin position="184"/>
        <end position="204"/>
    </location>
</feature>
<name>A0A7H1VTD1_9FIRM</name>
<dbReference type="Proteomes" id="UP000306409">
    <property type="component" value="Chromosome"/>
</dbReference>
<feature type="transmembrane region" description="Helical" evidence="2">
    <location>
        <begin position="285"/>
        <end position="312"/>
    </location>
</feature>
<feature type="domain" description="HMA" evidence="3">
    <location>
        <begin position="6"/>
        <end position="72"/>
    </location>
</feature>
<dbReference type="InterPro" id="IPR036163">
    <property type="entry name" value="HMA_dom_sf"/>
</dbReference>
<dbReference type="GO" id="GO:0046872">
    <property type="term" value="F:metal ion binding"/>
    <property type="evidence" value="ECO:0007669"/>
    <property type="project" value="UniProtKB-KW"/>
</dbReference>
<proteinExistence type="predicted"/>
<dbReference type="SUPFAM" id="SSF49503">
    <property type="entry name" value="Cupredoxins"/>
    <property type="match status" value="1"/>
</dbReference>
<dbReference type="InterPro" id="IPR039447">
    <property type="entry name" value="UreH-like_TM_dom"/>
</dbReference>
<feature type="transmembrane region" description="Helical" evidence="2">
    <location>
        <begin position="97"/>
        <end position="114"/>
    </location>
</feature>
<feature type="transmembrane region" description="Helical" evidence="2">
    <location>
        <begin position="134"/>
        <end position="163"/>
    </location>
</feature>
<keyword evidence="2" id="KW-0472">Membrane</keyword>
<keyword evidence="2" id="KW-1133">Transmembrane helix</keyword>
<dbReference type="FunFam" id="3.30.70.100:FF:000001">
    <property type="entry name" value="ATPase copper transporting beta"/>
    <property type="match status" value="1"/>
</dbReference>
<dbReference type="InterPro" id="IPR017969">
    <property type="entry name" value="Heavy-metal-associated_CS"/>
</dbReference>
<dbReference type="PROSITE" id="PS50846">
    <property type="entry name" value="HMA_2"/>
    <property type="match status" value="1"/>
</dbReference>
<organism evidence="4 5">
    <name type="scientific">Ruminiclostridium herbifermentans</name>
    <dbReference type="NCBI Taxonomy" id="2488810"/>
    <lineage>
        <taxon>Bacteria</taxon>
        <taxon>Bacillati</taxon>
        <taxon>Bacillota</taxon>
        <taxon>Clostridia</taxon>
        <taxon>Eubacteriales</taxon>
        <taxon>Oscillospiraceae</taxon>
        <taxon>Ruminiclostridium</taxon>
    </lineage>
</organism>
<evidence type="ECO:0000259" key="3">
    <source>
        <dbReference type="PROSITE" id="PS50846"/>
    </source>
</evidence>
<dbReference type="KEGG" id="rher:EHE19_009710"/>
<dbReference type="AlphaFoldDB" id="A0A7H1VTD1"/>
<dbReference type="PANTHER" id="PTHR42208:SF1">
    <property type="entry name" value="HEAVY METAL TRANSPORTER"/>
    <property type="match status" value="1"/>
</dbReference>
<keyword evidence="5" id="KW-1185">Reference proteome</keyword>
<dbReference type="Gene3D" id="2.60.40.420">
    <property type="entry name" value="Cupredoxins - blue copper proteins"/>
    <property type="match status" value="1"/>
</dbReference>
<dbReference type="Pfam" id="PF00403">
    <property type="entry name" value="HMA"/>
    <property type="match status" value="1"/>
</dbReference>
<dbReference type="InterPro" id="IPR008972">
    <property type="entry name" value="Cupredoxin"/>
</dbReference>
<evidence type="ECO:0000256" key="2">
    <source>
        <dbReference type="SAM" id="Phobius"/>
    </source>
</evidence>
<keyword evidence="2" id="KW-0812">Transmembrane</keyword>
<keyword evidence="1" id="KW-0479">Metal-binding</keyword>
<feature type="transmembrane region" description="Helical" evidence="2">
    <location>
        <begin position="324"/>
        <end position="342"/>
    </location>
</feature>
<gene>
    <name evidence="4" type="ORF">EHE19_009710</name>
</gene>
<dbReference type="Gene3D" id="3.30.70.100">
    <property type="match status" value="1"/>
</dbReference>
<evidence type="ECO:0000313" key="5">
    <source>
        <dbReference type="Proteomes" id="UP000306409"/>
    </source>
</evidence>
<feature type="transmembrane region" description="Helical" evidence="2">
    <location>
        <begin position="210"/>
        <end position="233"/>
    </location>
</feature>
<dbReference type="InterPro" id="IPR006121">
    <property type="entry name" value="HMA_dom"/>
</dbReference>
<sequence length="488" mass="53019">MGNRIISKIIQIEGMTCTSCERRIESSLKKLMGMENVKAIYSSSNVYVTYDPNLINLNTIIKEIEKLDYNVKNKPRENNSSKISAEAKSKDTNSLEVSQLIGIAVIIFALYIIIKNTVGFNFIPQVEQSMSYGILFVIGLLTSLHCVAMCGGINLAVCTKFCIGANDTKYGKLKPSILYNAGRIISYTVIGAIVGGIGSVISFSGAAKGIVAIASGVFMVIMGINMLNVFPVLRKLNPRMPKIFTNKLYEGSNKKGPLYIGLLNGLMPCGPLQAMQLYALGTGSIWAGAFSMFLFSLGTLPLMFGFGAITSILSSKFTHRMMKVSAVLVLILGIVMLNRGFVLSGVNTKIDIGAENSSSNIAKIKGDVQEVTMKIESGRYSPIIVQKGIPVRWTISATKEELNGCNNSINVPEYNIQNKKLQVGKTVIEFIPDKTGNYIYTCWMGMISSNIKVVDDISKISEVELENTDYSSIQGTLSNSCSCCADGL</sequence>
<dbReference type="EMBL" id="CP061336">
    <property type="protein sequence ID" value="QNU68643.1"/>
    <property type="molecule type" value="Genomic_DNA"/>
</dbReference>
<evidence type="ECO:0000313" key="4">
    <source>
        <dbReference type="EMBL" id="QNU68643.1"/>
    </source>
</evidence>
<dbReference type="RefSeq" id="WP_171003485.1">
    <property type="nucleotide sequence ID" value="NZ_CP061336.1"/>
</dbReference>
<feature type="transmembrane region" description="Helical" evidence="2">
    <location>
        <begin position="258"/>
        <end position="279"/>
    </location>
</feature>
<dbReference type="PROSITE" id="PS01047">
    <property type="entry name" value="HMA_1"/>
    <property type="match status" value="1"/>
</dbReference>
<dbReference type="SUPFAM" id="SSF55008">
    <property type="entry name" value="HMA, heavy metal-associated domain"/>
    <property type="match status" value="1"/>
</dbReference>
<accession>A0A7H1VTD1</accession>
<dbReference type="Pfam" id="PF13386">
    <property type="entry name" value="DsbD_2"/>
    <property type="match status" value="1"/>
</dbReference>
<evidence type="ECO:0000256" key="1">
    <source>
        <dbReference type="ARBA" id="ARBA00022723"/>
    </source>
</evidence>
<reference evidence="4 5" key="1">
    <citation type="submission" date="2020-09" db="EMBL/GenBank/DDBJ databases">
        <title>Characterization and genome sequencing of Ruminiclostridium sp. nov. MA18.</title>
        <authorList>
            <person name="Rettenmaier R."/>
            <person name="Kowollik M.-L."/>
            <person name="Liebl W."/>
            <person name="Zverlov V."/>
        </authorList>
    </citation>
    <scope>NUCLEOTIDE SEQUENCE [LARGE SCALE GENOMIC DNA]</scope>
    <source>
        <strain evidence="4 5">MA18</strain>
    </source>
</reference>
<protein>
    <submittedName>
        <fullName evidence="4">Sulfite exporter TauE/SafE family protein</fullName>
    </submittedName>
</protein>
<dbReference type="PANTHER" id="PTHR42208">
    <property type="entry name" value="HEAVY METAL TRANSPORTER-RELATED"/>
    <property type="match status" value="1"/>
</dbReference>
<dbReference type="CDD" id="cd00371">
    <property type="entry name" value="HMA"/>
    <property type="match status" value="1"/>
</dbReference>